<reference evidence="1" key="1">
    <citation type="submission" date="2021-06" db="EMBL/GenBank/DDBJ databases">
        <authorList>
            <person name="Kallberg Y."/>
            <person name="Tangrot J."/>
            <person name="Rosling A."/>
        </authorList>
    </citation>
    <scope>NUCLEOTIDE SEQUENCE</scope>
    <source>
        <strain evidence="1">FL966</strain>
    </source>
</reference>
<dbReference type="Proteomes" id="UP000789759">
    <property type="component" value="Unassembled WGS sequence"/>
</dbReference>
<dbReference type="EMBL" id="CAJVQA010003679">
    <property type="protein sequence ID" value="CAG8580711.1"/>
    <property type="molecule type" value="Genomic_DNA"/>
</dbReference>
<protein>
    <submittedName>
        <fullName evidence="1">3785_t:CDS:1</fullName>
    </submittedName>
</protein>
<evidence type="ECO:0000313" key="2">
    <source>
        <dbReference type="Proteomes" id="UP000789759"/>
    </source>
</evidence>
<accession>A0A9N9BUZ8</accession>
<feature type="non-terminal residue" evidence="1">
    <location>
        <position position="246"/>
    </location>
</feature>
<organism evidence="1 2">
    <name type="scientific">Cetraspora pellucida</name>
    <dbReference type="NCBI Taxonomy" id="1433469"/>
    <lineage>
        <taxon>Eukaryota</taxon>
        <taxon>Fungi</taxon>
        <taxon>Fungi incertae sedis</taxon>
        <taxon>Mucoromycota</taxon>
        <taxon>Glomeromycotina</taxon>
        <taxon>Glomeromycetes</taxon>
        <taxon>Diversisporales</taxon>
        <taxon>Gigasporaceae</taxon>
        <taxon>Cetraspora</taxon>
    </lineage>
</organism>
<keyword evidence="2" id="KW-1185">Reference proteome</keyword>
<evidence type="ECO:0000313" key="1">
    <source>
        <dbReference type="EMBL" id="CAG8580711.1"/>
    </source>
</evidence>
<gene>
    <name evidence="1" type="ORF">CPELLU_LOCUS6075</name>
</gene>
<proteinExistence type="predicted"/>
<sequence>EKTLEDPITNKKNVVRNHLKICKYFHTKLGSQEAVDEYCNRTDNEEDKMIISNRWVFSWIRNPKTKELFEFLNPALTLPSQHLLSNYILKAERTNYIKSRKQKIKKDKIGVTLAFDGCKNILKQHIFGSLFILSTGEIENMIQNVSNLKAKLLAIVSDTQFITYYYKAWFGCQPTRILLELEEYRKRRYPFDFVTYKQFEDNMLQFWEFVLSSTKELGPLAENQLRDWEKILMNEEVARLKEEEEK</sequence>
<name>A0A9N9BUZ8_9GLOM</name>
<comment type="caution">
    <text evidence="1">The sequence shown here is derived from an EMBL/GenBank/DDBJ whole genome shotgun (WGS) entry which is preliminary data.</text>
</comment>
<dbReference type="OrthoDB" id="2431428at2759"/>
<dbReference type="AlphaFoldDB" id="A0A9N9BUZ8"/>